<dbReference type="AlphaFoldDB" id="A0AA39UM98"/>
<feature type="transmembrane region" description="Helical" evidence="2">
    <location>
        <begin position="228"/>
        <end position="250"/>
    </location>
</feature>
<proteinExistence type="predicted"/>
<organism evidence="3 4">
    <name type="scientific">Armillaria novae-zelandiae</name>
    <dbReference type="NCBI Taxonomy" id="153914"/>
    <lineage>
        <taxon>Eukaryota</taxon>
        <taxon>Fungi</taxon>
        <taxon>Dikarya</taxon>
        <taxon>Basidiomycota</taxon>
        <taxon>Agaricomycotina</taxon>
        <taxon>Agaricomycetes</taxon>
        <taxon>Agaricomycetidae</taxon>
        <taxon>Agaricales</taxon>
        <taxon>Marasmiineae</taxon>
        <taxon>Physalacriaceae</taxon>
        <taxon>Armillaria</taxon>
    </lineage>
</organism>
<keyword evidence="2" id="KW-0472">Membrane</keyword>
<keyword evidence="4" id="KW-1185">Reference proteome</keyword>
<keyword evidence="2" id="KW-0812">Transmembrane</keyword>
<evidence type="ECO:0000256" key="2">
    <source>
        <dbReference type="SAM" id="Phobius"/>
    </source>
</evidence>
<keyword evidence="2" id="KW-1133">Transmembrane helix</keyword>
<feature type="transmembrane region" description="Helical" evidence="2">
    <location>
        <begin position="125"/>
        <end position="149"/>
    </location>
</feature>
<feature type="transmembrane region" description="Helical" evidence="2">
    <location>
        <begin position="169"/>
        <end position="190"/>
    </location>
</feature>
<reference evidence="3" key="1">
    <citation type="submission" date="2023-06" db="EMBL/GenBank/DDBJ databases">
        <authorList>
            <consortium name="Lawrence Berkeley National Laboratory"/>
            <person name="Ahrendt S."/>
            <person name="Sahu N."/>
            <person name="Indic B."/>
            <person name="Wong-Bajracharya J."/>
            <person name="Merenyi Z."/>
            <person name="Ke H.-M."/>
            <person name="Monk M."/>
            <person name="Kocsube S."/>
            <person name="Drula E."/>
            <person name="Lipzen A."/>
            <person name="Balint B."/>
            <person name="Henrissat B."/>
            <person name="Andreopoulos B."/>
            <person name="Martin F.M."/>
            <person name="Harder C.B."/>
            <person name="Rigling D."/>
            <person name="Ford K.L."/>
            <person name="Foster G.D."/>
            <person name="Pangilinan J."/>
            <person name="Papanicolaou A."/>
            <person name="Barry K."/>
            <person name="LaButti K."/>
            <person name="Viragh M."/>
            <person name="Koriabine M."/>
            <person name="Yan M."/>
            <person name="Riley R."/>
            <person name="Champramary S."/>
            <person name="Plett K.L."/>
            <person name="Tsai I.J."/>
            <person name="Slot J."/>
            <person name="Sipos G."/>
            <person name="Plett J."/>
            <person name="Nagy L.G."/>
            <person name="Grigoriev I.V."/>
        </authorList>
    </citation>
    <scope>NUCLEOTIDE SEQUENCE</scope>
    <source>
        <strain evidence="3">ICMP 16352</strain>
    </source>
</reference>
<comment type="caution">
    <text evidence="3">The sequence shown here is derived from an EMBL/GenBank/DDBJ whole genome shotgun (WGS) entry which is preliminary data.</text>
</comment>
<evidence type="ECO:0000313" key="3">
    <source>
        <dbReference type="EMBL" id="KAK0484575.1"/>
    </source>
</evidence>
<protein>
    <submittedName>
        <fullName evidence="3">Uncharacterized protein</fullName>
    </submittedName>
</protein>
<feature type="region of interest" description="Disordered" evidence="1">
    <location>
        <begin position="315"/>
        <end position="345"/>
    </location>
</feature>
<gene>
    <name evidence="3" type="ORF">IW261DRAFT_1416519</name>
</gene>
<feature type="compositionally biased region" description="Basic and acidic residues" evidence="1">
    <location>
        <begin position="328"/>
        <end position="337"/>
    </location>
</feature>
<feature type="transmembrane region" description="Helical" evidence="2">
    <location>
        <begin position="12"/>
        <end position="36"/>
    </location>
</feature>
<dbReference type="EMBL" id="JAUEPR010000005">
    <property type="protein sequence ID" value="KAK0484575.1"/>
    <property type="molecule type" value="Genomic_DNA"/>
</dbReference>
<accession>A0AA39UM98</accession>
<name>A0AA39UM98_9AGAR</name>
<evidence type="ECO:0000256" key="1">
    <source>
        <dbReference type="SAM" id="MobiDB-lite"/>
    </source>
</evidence>
<dbReference type="Proteomes" id="UP001175227">
    <property type="component" value="Unassembled WGS sequence"/>
</dbReference>
<evidence type="ECO:0000313" key="4">
    <source>
        <dbReference type="Proteomes" id="UP001175227"/>
    </source>
</evidence>
<sequence length="345" mass="38094">MAPLTFQQSSIVALFLESTAWGIFLVTFGLCLRSLLFNKSGLKPFSEINRPMLAVCLIMPILSTVNMGINTKRALDSVGPKGISEQFTDIGSPIEIVKFSSVNLQTLVADGILTYRCWIVYGKSWIIAATPVLLWIGVLGTTITNIYLLSTVHSEALTVATKLRPIVTSFWVLSIALNVITTSLIVLRIFSVDRNIIFQPISGLSISHRERRFSALQRTMRIIIESGAIYTGIAIITFATYVSGSVGVYITSALVRFTLDCVSLHAHRTGLSQEVQTAGIAFNLVIIRVHSRTYEEETKPMTASLRFNLRSRPWDAETGLTNPQDTRCTSDDKELGSDTRTVPSR</sequence>